<keyword evidence="2" id="KW-1185">Reference proteome</keyword>
<organism evidence="1 2">
    <name type="scientific">Thermotoga maritima (strain ATCC 43589 / DSM 3109 / JCM 10099 / NBRC 100826 / MSB8)</name>
    <dbReference type="NCBI Taxonomy" id="243274"/>
    <lineage>
        <taxon>Bacteria</taxon>
        <taxon>Thermotogati</taxon>
        <taxon>Thermotogota</taxon>
        <taxon>Thermotogae</taxon>
        <taxon>Thermotogales</taxon>
        <taxon>Thermotogaceae</taxon>
        <taxon>Thermotoga</taxon>
    </lineage>
</organism>
<gene>
    <name evidence="1" type="ordered locus">TM_1779</name>
</gene>
<protein>
    <submittedName>
        <fullName evidence="1">Uncharacterized protein</fullName>
    </submittedName>
</protein>
<dbReference type="PROSITE" id="PS51257">
    <property type="entry name" value="PROKAR_LIPOPROTEIN"/>
    <property type="match status" value="1"/>
</dbReference>
<dbReference type="AlphaFoldDB" id="Q9X2A0"/>
<dbReference type="InParanoid" id="Q9X2A0"/>
<dbReference type="KEGG" id="tma:TM1779"/>
<reference evidence="1 2" key="1">
    <citation type="journal article" date="1999" name="Nature">
        <title>Evidence for lateral gene transfer between Archaea and Bacteria from genome sequence of Thermotoga maritima.</title>
        <authorList>
            <person name="Nelson K.E."/>
            <person name="Clayton R.A."/>
            <person name="Gill S.R."/>
            <person name="Gwinn M.L."/>
            <person name="Dodson R.J."/>
            <person name="Haft D.H."/>
            <person name="Hickey E.K."/>
            <person name="Peterson J.D."/>
            <person name="Nelson W.C."/>
            <person name="Ketchum K.A."/>
            <person name="McDonald L."/>
            <person name="Utterback T.R."/>
            <person name="Malek J.A."/>
            <person name="Linher K.D."/>
            <person name="Garrett M.M."/>
            <person name="Stewart A.M."/>
            <person name="Cotton M.D."/>
            <person name="Pratt M.S."/>
            <person name="Phillips C.A."/>
            <person name="Richardson D."/>
            <person name="Heidelberg J."/>
            <person name="Sutton G.G."/>
            <person name="Fleischmann R.D."/>
            <person name="White O."/>
            <person name="Salzberg S.L."/>
            <person name="Smith H.O."/>
            <person name="Venter J.C."/>
            <person name="Fraser C.M."/>
        </authorList>
    </citation>
    <scope>NUCLEOTIDE SEQUENCE [LARGE SCALE GENOMIC DNA]</scope>
    <source>
        <strain evidence="2">ATCC 43589 / DSM 3109 / JCM 10099 / NBRC 100826 / MSB8</strain>
    </source>
</reference>
<dbReference type="Proteomes" id="UP000008183">
    <property type="component" value="Chromosome"/>
</dbReference>
<proteinExistence type="predicted"/>
<evidence type="ECO:0000313" key="1">
    <source>
        <dbReference type="EMBL" id="AAD36842.1"/>
    </source>
</evidence>
<sequence>MKNRDLKSPGLSLAERVGFEPTGGFWPPHALQACALDPSATSPLHTRKILYTQSFPCSSFHFSSFFFILKYFHTPTAKTKSAKMERIFVIIDFSPHIYYFTISRKGLSILTEIVFSVIDIHKHENNMWISSFTKLKITVKKHFI</sequence>
<accession>Q9X2A0</accession>
<name>Q9X2A0_THEMA</name>
<dbReference type="AntiFam" id="ANF00016">
    <property type="entry name" value="tRNA translation"/>
</dbReference>
<dbReference type="EMBL" id="AE000512">
    <property type="protein sequence ID" value="AAD36842.1"/>
    <property type="molecule type" value="Genomic_DNA"/>
</dbReference>
<dbReference type="PIR" id="B72214">
    <property type="entry name" value="B72214"/>
</dbReference>
<evidence type="ECO:0000313" key="2">
    <source>
        <dbReference type="Proteomes" id="UP000008183"/>
    </source>
</evidence>
<dbReference type="EnsemblBacteria" id="AAD36842">
    <property type="protein sequence ID" value="AAD36842"/>
    <property type="gene ID" value="TM_1779"/>
</dbReference>